<organism evidence="1 2">
    <name type="scientific">Niabella drilacis (strain DSM 25811 / CCM 8410 / CCUG 62505 / LMG 26954 / E90)</name>
    <dbReference type="NCBI Taxonomy" id="1285928"/>
    <lineage>
        <taxon>Bacteria</taxon>
        <taxon>Pseudomonadati</taxon>
        <taxon>Bacteroidota</taxon>
        <taxon>Chitinophagia</taxon>
        <taxon>Chitinophagales</taxon>
        <taxon>Chitinophagaceae</taxon>
        <taxon>Niabella</taxon>
    </lineage>
</organism>
<evidence type="ECO:0000313" key="1">
    <source>
        <dbReference type="EMBL" id="SDE20219.1"/>
    </source>
</evidence>
<dbReference type="Proteomes" id="UP000198757">
    <property type="component" value="Unassembled WGS sequence"/>
</dbReference>
<reference evidence="2" key="1">
    <citation type="submission" date="2016-10" db="EMBL/GenBank/DDBJ databases">
        <authorList>
            <person name="Varghese N."/>
            <person name="Submissions S."/>
        </authorList>
    </citation>
    <scope>NUCLEOTIDE SEQUENCE [LARGE SCALE GENOMIC DNA]</scope>
    <source>
        <strain evidence="2">DSM 25811 / CCM 8410 / LMG 26954 / E90</strain>
    </source>
</reference>
<sequence>MEVGKGCIHKSDFMKLSVMNIRKLKELLLSKTTLEKYNISDKIELILAIGYIILKHKAESRKWR</sequence>
<protein>
    <submittedName>
        <fullName evidence="1">Uncharacterized protein</fullName>
    </submittedName>
</protein>
<proteinExistence type="predicted"/>
<dbReference type="EMBL" id="FMZO01000026">
    <property type="protein sequence ID" value="SDE20219.1"/>
    <property type="molecule type" value="Genomic_DNA"/>
</dbReference>
<evidence type="ECO:0000313" key="2">
    <source>
        <dbReference type="Proteomes" id="UP000198757"/>
    </source>
</evidence>
<keyword evidence="2" id="KW-1185">Reference proteome</keyword>
<dbReference type="AlphaFoldDB" id="A0A1G7AZG1"/>
<dbReference type="STRING" id="1285928.SAMN04487894_12615"/>
<gene>
    <name evidence="1" type="ORF">SAMN04487894_12615</name>
</gene>
<name>A0A1G7AZG1_NIADE</name>
<accession>A0A1G7AZG1</accession>